<name>A0A6C0AW00_9ZZZZ</name>
<organism evidence="2">
    <name type="scientific">viral metagenome</name>
    <dbReference type="NCBI Taxonomy" id="1070528"/>
    <lineage>
        <taxon>unclassified sequences</taxon>
        <taxon>metagenomes</taxon>
        <taxon>organismal metagenomes</taxon>
    </lineage>
</organism>
<proteinExistence type="predicted"/>
<evidence type="ECO:0000256" key="1">
    <source>
        <dbReference type="SAM" id="MobiDB-lite"/>
    </source>
</evidence>
<reference evidence="2" key="1">
    <citation type="journal article" date="2020" name="Nature">
        <title>Giant virus diversity and host interactions through global metagenomics.</title>
        <authorList>
            <person name="Schulz F."/>
            <person name="Roux S."/>
            <person name="Paez-Espino D."/>
            <person name="Jungbluth S."/>
            <person name="Walsh D.A."/>
            <person name="Denef V.J."/>
            <person name="McMahon K.D."/>
            <person name="Konstantinidis K.T."/>
            <person name="Eloe-Fadrosh E.A."/>
            <person name="Kyrpides N.C."/>
            <person name="Woyke T."/>
        </authorList>
    </citation>
    <scope>NUCLEOTIDE SEQUENCE</scope>
    <source>
        <strain evidence="2">GVMAG-S-ERX555965-48</strain>
    </source>
</reference>
<evidence type="ECO:0000313" key="2">
    <source>
        <dbReference type="EMBL" id="QHS83928.1"/>
    </source>
</evidence>
<feature type="compositionally biased region" description="Basic residues" evidence="1">
    <location>
        <begin position="41"/>
        <end position="67"/>
    </location>
</feature>
<dbReference type="AlphaFoldDB" id="A0A6C0AW00"/>
<feature type="compositionally biased region" description="Basic residues" evidence="1">
    <location>
        <begin position="1"/>
        <end position="24"/>
    </location>
</feature>
<accession>A0A6C0AW00</accession>
<sequence length="67" mass="7998">MAVKTRNMRKVSAAKKRTYRKRVKSSSCRRAGRNNCTRTRSLSKRCKLARGRKRTYCRKKRNGRIHK</sequence>
<dbReference type="EMBL" id="MN738770">
    <property type="protein sequence ID" value="QHS83928.1"/>
    <property type="molecule type" value="Genomic_DNA"/>
</dbReference>
<protein>
    <submittedName>
        <fullName evidence="2">Uncharacterized protein</fullName>
    </submittedName>
</protein>
<feature type="region of interest" description="Disordered" evidence="1">
    <location>
        <begin position="1"/>
        <end position="67"/>
    </location>
</feature>